<dbReference type="InterPro" id="IPR051802">
    <property type="entry name" value="YfhM-like"/>
</dbReference>
<dbReference type="PANTHER" id="PTHR40094:SF1">
    <property type="entry name" value="UBIQUITIN DOMAIN-CONTAINING PROTEIN"/>
    <property type="match status" value="1"/>
</dbReference>
<evidence type="ECO:0000259" key="1">
    <source>
        <dbReference type="Pfam" id="PF17973"/>
    </source>
</evidence>
<dbReference type="PANTHER" id="PTHR40094">
    <property type="entry name" value="ALPHA-2-MACROGLOBULIN HOMOLOG"/>
    <property type="match status" value="1"/>
</dbReference>
<gene>
    <name evidence="2" type="ORF">KBTEX_02117</name>
</gene>
<reference evidence="2" key="1">
    <citation type="submission" date="2019-06" db="EMBL/GenBank/DDBJ databases">
        <authorList>
            <person name="Murdoch R.W."/>
            <person name="Fathepure B."/>
        </authorList>
    </citation>
    <scope>NUCLEOTIDE SEQUENCE</scope>
</reference>
<dbReference type="GO" id="GO:0004866">
    <property type="term" value="F:endopeptidase inhibitor activity"/>
    <property type="evidence" value="ECO:0007669"/>
    <property type="project" value="TreeGrafter"/>
</dbReference>
<dbReference type="Pfam" id="PF17973">
    <property type="entry name" value="bMG10"/>
    <property type="match status" value="1"/>
</dbReference>
<feature type="domain" description="Bacterial alpha-2-macroglobulin MG10" evidence="1">
    <location>
        <begin position="426"/>
        <end position="562"/>
    </location>
</feature>
<dbReference type="SUPFAM" id="SSF48239">
    <property type="entry name" value="Terpenoid cyclases/Protein prenyltransferases"/>
    <property type="match status" value="1"/>
</dbReference>
<organism evidence="2">
    <name type="scientific">uncultured organism</name>
    <dbReference type="NCBI Taxonomy" id="155900"/>
    <lineage>
        <taxon>unclassified sequences</taxon>
        <taxon>environmental samples</taxon>
    </lineage>
</organism>
<proteinExistence type="predicted"/>
<dbReference type="InterPro" id="IPR047565">
    <property type="entry name" value="Alpha-macroglob_thiol-ester_cl"/>
</dbReference>
<accession>A0A5B8RCG8</accession>
<dbReference type="SMART" id="SM01419">
    <property type="entry name" value="Thiol-ester_cl"/>
    <property type="match status" value="1"/>
</dbReference>
<protein>
    <recommendedName>
        <fullName evidence="1">Bacterial alpha-2-macroglobulin MG10 domain-containing protein</fullName>
    </recommendedName>
</protein>
<dbReference type="EMBL" id="MN079111">
    <property type="protein sequence ID" value="QEA05793.1"/>
    <property type="molecule type" value="Genomic_DNA"/>
</dbReference>
<name>A0A5B8RCG8_9ZZZZ</name>
<sequence length="580" mass="62632">MPGAHVTLGVERAADGVGDGFQVDLPVRPDRRPLTVRQTGELGGGAAFDVPALGTPVRPGSLRRTLVLADRPGLVRMAAGLDYLLAYPHACTEQRISRARGLLAANELLGLLRPDTATTLIDRHVRNTLAYLDEVVREDGYVTFWPGSGDGQVGLTAWTYLFLLEADDAGYRVEPALRERVRSALRRALRGDYSHFLDSYTERSMALTALARGGDLDAGYAAELARRTQFLPQEALAHVTRALAGEQDPSPAVLKRLEETLWDGLIFKLRHGNTVYAGLKDRQTQDSPLILPSETRTVAQTLRAASAVPGSGERERILADALVTLGRDDGWGTTNANAEAILALNDFLLAGESATRPVTVSAQWDNTSRTIRVGGNRPVTATPLPSPGQVSLSAPALGDGRSLAVMAQSRYVPLQRGDRVAAQSHGFVVERSLVRVGGDDTADRRVALDTAGTAVDFTVGDVVEDRLTLVNPEERHHVAVVVPLAAGMEPLNPELDTAPPEATPGRPLTLAPAHVARLDDRVAFYYETLPKGTYEFAFRLRPQVPGQFVQPAAYAEMMYQEEVRGHGNGALIRIRRPDGG</sequence>
<evidence type="ECO:0000313" key="2">
    <source>
        <dbReference type="EMBL" id="QEA05793.1"/>
    </source>
</evidence>
<dbReference type="AlphaFoldDB" id="A0A5B8RCG8"/>
<dbReference type="Gene3D" id="1.50.10.20">
    <property type="match status" value="1"/>
</dbReference>
<dbReference type="InterPro" id="IPR041246">
    <property type="entry name" value="Bact_MG10"/>
</dbReference>
<dbReference type="InterPro" id="IPR008930">
    <property type="entry name" value="Terpenoid_cyclase/PrenylTrfase"/>
</dbReference>